<organism evidence="4 5">
    <name type="scientific">Salinadaptatus halalkaliphilus</name>
    <dbReference type="NCBI Taxonomy" id="2419781"/>
    <lineage>
        <taxon>Archaea</taxon>
        <taxon>Methanobacteriati</taxon>
        <taxon>Methanobacteriota</taxon>
        <taxon>Stenosarchaea group</taxon>
        <taxon>Halobacteria</taxon>
        <taxon>Halobacteriales</taxon>
        <taxon>Natrialbaceae</taxon>
        <taxon>Salinadaptatus</taxon>
    </lineage>
</organism>
<keyword evidence="1" id="KW-0805">Transcription regulation</keyword>
<evidence type="ECO:0000313" key="4">
    <source>
        <dbReference type="EMBL" id="THE63928.1"/>
    </source>
</evidence>
<dbReference type="PANTHER" id="PTHR34236">
    <property type="entry name" value="DIMETHYL SULFOXIDE REDUCTASE TRANSCRIPTIONAL ACTIVATOR"/>
    <property type="match status" value="1"/>
</dbReference>
<dbReference type="EMBL" id="RBZW01000055">
    <property type="protein sequence ID" value="THE63928.1"/>
    <property type="molecule type" value="Genomic_DNA"/>
</dbReference>
<dbReference type="SUPFAM" id="SSF88659">
    <property type="entry name" value="Sigma3 and sigma4 domains of RNA polymerase sigma factors"/>
    <property type="match status" value="1"/>
</dbReference>
<evidence type="ECO:0000256" key="1">
    <source>
        <dbReference type="ARBA" id="ARBA00023015"/>
    </source>
</evidence>
<protein>
    <recommendedName>
        <fullName evidence="3">HTH bat-type domain-containing protein</fullName>
    </recommendedName>
</protein>
<evidence type="ECO:0000313" key="5">
    <source>
        <dbReference type="Proteomes" id="UP000318864"/>
    </source>
</evidence>
<evidence type="ECO:0000256" key="2">
    <source>
        <dbReference type="ARBA" id="ARBA00023163"/>
    </source>
</evidence>
<dbReference type="AlphaFoldDB" id="A0A4S3TMZ5"/>
<dbReference type="Proteomes" id="UP000318864">
    <property type="component" value="Unassembled WGS sequence"/>
</dbReference>
<name>A0A4S3TMZ5_9EURY</name>
<dbReference type="Gene3D" id="1.10.10.10">
    <property type="entry name" value="Winged helix-like DNA-binding domain superfamily/Winged helix DNA-binding domain"/>
    <property type="match status" value="1"/>
</dbReference>
<gene>
    <name evidence="4" type="ORF">D8Y22_15780</name>
</gene>
<keyword evidence="5" id="KW-1185">Reference proteome</keyword>
<sequence length="116" mass="13078">MTVVDSERSSLRVTVIGPDEDVQEHVTETRSLGELTVETVMSYYPSTTHRFDELTDRQQEVLVTAYEQGYYDIPRNATYEDIAAELDCSASSVGQILRRTEATLVTATVLDRRLDS</sequence>
<keyword evidence="2" id="KW-0804">Transcription</keyword>
<dbReference type="RefSeq" id="WP_141465775.1">
    <property type="nucleotide sequence ID" value="NZ_RBZW01000055.1"/>
</dbReference>
<dbReference type="InterPro" id="IPR007050">
    <property type="entry name" value="HTH_bacterioopsin"/>
</dbReference>
<accession>A0A4S3TMZ5</accession>
<dbReference type="Pfam" id="PF04967">
    <property type="entry name" value="HTH_10"/>
    <property type="match status" value="1"/>
</dbReference>
<dbReference type="InterPro" id="IPR013324">
    <property type="entry name" value="RNA_pol_sigma_r3/r4-like"/>
</dbReference>
<dbReference type="OrthoDB" id="27447at2157"/>
<proteinExistence type="predicted"/>
<reference evidence="4" key="1">
    <citation type="submission" date="2018-10" db="EMBL/GenBank/DDBJ databases">
        <title>Natronolimnobius sp. XQ-INN 246 isolated from Inner Mongolia Autonomous Region of China.</title>
        <authorList>
            <person name="Xue Q."/>
        </authorList>
    </citation>
    <scope>NUCLEOTIDE SEQUENCE [LARGE SCALE GENOMIC DNA]</scope>
    <source>
        <strain evidence="4">XQ-INN 246</strain>
    </source>
</reference>
<dbReference type="InterPro" id="IPR036388">
    <property type="entry name" value="WH-like_DNA-bd_sf"/>
</dbReference>
<dbReference type="PANTHER" id="PTHR34236:SF1">
    <property type="entry name" value="DIMETHYL SULFOXIDE REDUCTASE TRANSCRIPTIONAL ACTIVATOR"/>
    <property type="match status" value="1"/>
</dbReference>
<comment type="caution">
    <text evidence="4">The sequence shown here is derived from an EMBL/GenBank/DDBJ whole genome shotgun (WGS) entry which is preliminary data.</text>
</comment>
<evidence type="ECO:0000259" key="3">
    <source>
        <dbReference type="Pfam" id="PF04967"/>
    </source>
</evidence>
<feature type="domain" description="HTH bat-type" evidence="3">
    <location>
        <begin position="54"/>
        <end position="105"/>
    </location>
</feature>